<dbReference type="Proteomes" id="UP001303046">
    <property type="component" value="Unassembled WGS sequence"/>
</dbReference>
<gene>
    <name evidence="1" type="primary">Necator_chrIII.g11035</name>
    <name evidence="1" type="ORF">RB195_010270</name>
</gene>
<keyword evidence="2" id="KW-1185">Reference proteome</keyword>
<evidence type="ECO:0000313" key="1">
    <source>
        <dbReference type="EMBL" id="KAK6742901.1"/>
    </source>
</evidence>
<dbReference type="EMBL" id="JAVFWL010000003">
    <property type="protein sequence ID" value="KAK6742901.1"/>
    <property type="molecule type" value="Genomic_DNA"/>
</dbReference>
<name>A0ABR1D0J1_NECAM</name>
<comment type="caution">
    <text evidence="1">The sequence shown here is derived from an EMBL/GenBank/DDBJ whole genome shotgun (WGS) entry which is preliminary data.</text>
</comment>
<accession>A0ABR1D0J1</accession>
<sequence length="188" mass="21149">MNAGNLLPIMSDLTPTSRGLSTRTSTQTTVVLSSAEHRDVGNRVYDGVKAGLQRKGFDYMDLVQTVSMAPKICLETRLLLIIIFVDYEKAFDSVETKAILSALIDQGDFYSTSLFSWSLEQSVMNDETCPSQPTVKQIVKIPRNRLENRLYKQGLVDDNNVHLSYFNFRVLWPALALSVTMYALFLAL</sequence>
<reference evidence="1 2" key="1">
    <citation type="submission" date="2023-08" db="EMBL/GenBank/DDBJ databases">
        <title>A Necator americanus chromosomal reference genome.</title>
        <authorList>
            <person name="Ilik V."/>
            <person name="Petrzelkova K.J."/>
            <person name="Pardy F."/>
            <person name="Fuh T."/>
            <person name="Niatou-Singa F.S."/>
            <person name="Gouil Q."/>
            <person name="Baker L."/>
            <person name="Ritchie M.E."/>
            <person name="Jex A.R."/>
            <person name="Gazzola D."/>
            <person name="Li H."/>
            <person name="Toshio Fujiwara R."/>
            <person name="Zhan B."/>
            <person name="Aroian R.V."/>
            <person name="Pafco B."/>
            <person name="Schwarz E.M."/>
        </authorList>
    </citation>
    <scope>NUCLEOTIDE SEQUENCE [LARGE SCALE GENOMIC DNA]</scope>
    <source>
        <strain evidence="1 2">Aroian</strain>
        <tissue evidence="1">Whole animal</tissue>
    </source>
</reference>
<organism evidence="1 2">
    <name type="scientific">Necator americanus</name>
    <name type="common">Human hookworm</name>
    <dbReference type="NCBI Taxonomy" id="51031"/>
    <lineage>
        <taxon>Eukaryota</taxon>
        <taxon>Metazoa</taxon>
        <taxon>Ecdysozoa</taxon>
        <taxon>Nematoda</taxon>
        <taxon>Chromadorea</taxon>
        <taxon>Rhabditida</taxon>
        <taxon>Rhabditina</taxon>
        <taxon>Rhabditomorpha</taxon>
        <taxon>Strongyloidea</taxon>
        <taxon>Ancylostomatidae</taxon>
        <taxon>Bunostominae</taxon>
        <taxon>Necator</taxon>
    </lineage>
</organism>
<proteinExistence type="predicted"/>
<evidence type="ECO:0000313" key="2">
    <source>
        <dbReference type="Proteomes" id="UP001303046"/>
    </source>
</evidence>
<evidence type="ECO:0008006" key="3">
    <source>
        <dbReference type="Google" id="ProtNLM"/>
    </source>
</evidence>
<protein>
    <recommendedName>
        <fullName evidence="3">Reverse transcriptase domain-containing protein</fullName>
    </recommendedName>
</protein>